<dbReference type="GO" id="GO:0016491">
    <property type="term" value="F:oxidoreductase activity"/>
    <property type="evidence" value="ECO:0007669"/>
    <property type="project" value="UniProtKB-KW"/>
</dbReference>
<dbReference type="EMBL" id="FNPR01000002">
    <property type="protein sequence ID" value="SDY53632.1"/>
    <property type="molecule type" value="Genomic_DNA"/>
</dbReference>
<evidence type="ECO:0000259" key="6">
    <source>
        <dbReference type="Pfam" id="PF16350"/>
    </source>
</evidence>
<dbReference type="InterPro" id="IPR028896">
    <property type="entry name" value="GcvT/YgfZ/DmdA"/>
</dbReference>
<dbReference type="InterPro" id="IPR013977">
    <property type="entry name" value="GcvT_C"/>
</dbReference>
<dbReference type="AlphaFoldDB" id="A0A1H3KNA7"/>
<evidence type="ECO:0000256" key="1">
    <source>
        <dbReference type="ARBA" id="ARBA00008609"/>
    </source>
</evidence>
<evidence type="ECO:0000256" key="2">
    <source>
        <dbReference type="ARBA" id="ARBA00023002"/>
    </source>
</evidence>
<dbReference type="SUPFAM" id="SSF103025">
    <property type="entry name" value="Folate-binding domain"/>
    <property type="match status" value="1"/>
</dbReference>
<dbReference type="SUPFAM" id="SSF101790">
    <property type="entry name" value="Aminomethyltransferase beta-barrel domain"/>
    <property type="match status" value="1"/>
</dbReference>
<evidence type="ECO:0000259" key="5">
    <source>
        <dbReference type="Pfam" id="PF08669"/>
    </source>
</evidence>
<evidence type="ECO:0000313" key="8">
    <source>
        <dbReference type="Proteomes" id="UP000199026"/>
    </source>
</evidence>
<name>A0A1H3KNA7_9RHOB</name>
<dbReference type="InterPro" id="IPR006222">
    <property type="entry name" value="GCVT_N"/>
</dbReference>
<organism evidence="7 8">
    <name type="scientific">Lentibacter algarum</name>
    <dbReference type="NCBI Taxonomy" id="576131"/>
    <lineage>
        <taxon>Bacteria</taxon>
        <taxon>Pseudomonadati</taxon>
        <taxon>Pseudomonadota</taxon>
        <taxon>Alphaproteobacteria</taxon>
        <taxon>Rhodobacterales</taxon>
        <taxon>Roseobacteraceae</taxon>
        <taxon>Lentibacter</taxon>
    </lineage>
</organism>
<dbReference type="InterPro" id="IPR029043">
    <property type="entry name" value="GcvT/YgfZ_C"/>
</dbReference>
<comment type="similarity">
    <text evidence="1">Belongs to the GcvT family.</text>
</comment>
<dbReference type="Gene3D" id="2.40.30.110">
    <property type="entry name" value="Aminomethyltransferase beta-barrel domains"/>
    <property type="match status" value="1"/>
</dbReference>
<dbReference type="Gene3D" id="3.30.70.1400">
    <property type="entry name" value="Aminomethyltransferase beta-barrel domains"/>
    <property type="match status" value="1"/>
</dbReference>
<feature type="domain" description="Aminomethyltransferase C-terminal" evidence="5">
    <location>
        <begin position="787"/>
        <end position="854"/>
    </location>
</feature>
<dbReference type="Gene3D" id="3.30.1360.120">
    <property type="entry name" value="Probable tRNA modification gtpase trme, domain 1"/>
    <property type="match status" value="1"/>
</dbReference>
<dbReference type="Pfam" id="PF16350">
    <property type="entry name" value="FAO_M"/>
    <property type="match status" value="1"/>
</dbReference>
<feature type="domain" description="GCVT N-terminal" evidence="4">
    <location>
        <begin position="481"/>
        <end position="753"/>
    </location>
</feature>
<gene>
    <name evidence="7" type="ORF">SAMN05444486_102652</name>
</gene>
<dbReference type="PANTHER" id="PTHR43757:SF2">
    <property type="entry name" value="AMINOMETHYLTRANSFERASE, MITOCHONDRIAL"/>
    <property type="match status" value="1"/>
</dbReference>
<reference evidence="7 8" key="1">
    <citation type="submission" date="2016-10" db="EMBL/GenBank/DDBJ databases">
        <authorList>
            <person name="de Groot N.N."/>
        </authorList>
    </citation>
    <scope>NUCLEOTIDE SEQUENCE [LARGE SCALE GENOMIC DNA]</scope>
    <source>
        <strain evidence="7 8">DSM 24677</strain>
    </source>
</reference>
<evidence type="ECO:0000259" key="3">
    <source>
        <dbReference type="Pfam" id="PF01266"/>
    </source>
</evidence>
<evidence type="ECO:0000313" key="7">
    <source>
        <dbReference type="EMBL" id="SDY53632.1"/>
    </source>
</evidence>
<dbReference type="PANTHER" id="PTHR43757">
    <property type="entry name" value="AMINOMETHYLTRANSFERASE"/>
    <property type="match status" value="1"/>
</dbReference>
<dbReference type="SUPFAM" id="SSF51905">
    <property type="entry name" value="FAD/NAD(P)-binding domain"/>
    <property type="match status" value="1"/>
</dbReference>
<dbReference type="Gene3D" id="3.50.50.60">
    <property type="entry name" value="FAD/NAD(P)-binding domain"/>
    <property type="match status" value="1"/>
</dbReference>
<dbReference type="InterPro" id="IPR032503">
    <property type="entry name" value="FAO_M"/>
</dbReference>
<keyword evidence="2" id="KW-0560">Oxidoreductase</keyword>
<dbReference type="Pfam" id="PF01266">
    <property type="entry name" value="DAO"/>
    <property type="match status" value="1"/>
</dbReference>
<accession>A0A1H3KNA7</accession>
<dbReference type="Pfam" id="PF08669">
    <property type="entry name" value="GCV_T_C"/>
    <property type="match status" value="1"/>
</dbReference>
<dbReference type="Pfam" id="PF01571">
    <property type="entry name" value="GCV_T"/>
    <property type="match status" value="1"/>
</dbReference>
<dbReference type="InterPro" id="IPR036188">
    <property type="entry name" value="FAD/NAD-bd_sf"/>
</dbReference>
<feature type="domain" description="FAD dependent oxidoreductase central" evidence="6">
    <location>
        <begin position="422"/>
        <end position="475"/>
    </location>
</feature>
<dbReference type="Gene3D" id="3.30.9.10">
    <property type="entry name" value="D-Amino Acid Oxidase, subunit A, domain 2"/>
    <property type="match status" value="1"/>
</dbReference>
<dbReference type="Proteomes" id="UP000199026">
    <property type="component" value="Unassembled WGS sequence"/>
</dbReference>
<keyword evidence="8" id="KW-1185">Reference proteome</keyword>
<protein>
    <submittedName>
        <fullName evidence="7">Dimethylglycine dehydrogenase</fullName>
    </submittedName>
</protein>
<sequence>MSWRPSLCFVRQNVSRTTFLAVCLTATGSVGDWQKNRAVLRQGGAHVNAMQRQNSMRTEAQAVVIGGGLIGCSILYHLTKLGWTDVVLLERDELTSGSTWHAAAGIHGLHDSANISRLQHYTMNLYNSLEEETGQSCGVFQPGSLYLAQTQERVHQLKLQEAKAKLYGMDFSEISRERAEELHPLVNFDGIKCIMWEPSGGNVDPSGVTNAYAAGARQKGAEIHRFTPVTATEAQPDGSWIVRTPKGDIKTPWVINAAGLWGREVAAMAGIELPLQPTEHQYFVTESIPEIAAIDRRLPSVADRDGEYYMRQEGKGLLIGAYEKDMRFWAENGTPLDFAHDLFADDLDRIEENIMRAIDRVPVAGTAGIKRVINGPMIWSPDSNVILGPVPELKGYFCCNGIIPGFSQSAGMGLMVAQWLTTGEMEYDMFAWDMARFGDWADKKFTKAKVQDVYAHRFKIHFPNEERAAGRPVRTRPAYGHQKAIGAVFGLNYGWEHPLWYSGVEGTEDTDGFTRQNWWGPVGEECKMLREHAGIIDISNFAKYRVQGAGAEDWLNAVFANKMPSEVGRSCLTPLIGVRGGIAGDATVTKLAEDEYWIVSSGMAERYQKRFYDMVELPAGTTFESMTEAMCGFNVAGPKSRALLQKLSNASFETDDFKFMRSKRIEIAGVECLALRVSFTGDLGWELHCKSEDQLRLWEALLDAGKELGAGPVGSRALMSLRVEKGYGSWSREYSPEYWPQEVGLERLCKLEKDFLHKEAVAEAMLKAPREELVIIALDEADVSASNADATGGEPIFKDGVPVGRVSSGAYGYTVGMSLALGFVKGGAKAGDAIEVMVLGQPHKARILHEAPFDPTGARLRA</sequence>
<dbReference type="SUPFAM" id="SSF54373">
    <property type="entry name" value="FAD-linked reductases, C-terminal domain"/>
    <property type="match status" value="1"/>
</dbReference>
<feature type="domain" description="FAD dependent oxidoreductase" evidence="3">
    <location>
        <begin position="62"/>
        <end position="419"/>
    </location>
</feature>
<evidence type="ECO:0000259" key="4">
    <source>
        <dbReference type="Pfam" id="PF01571"/>
    </source>
</evidence>
<proteinExistence type="inferred from homology"/>
<dbReference type="InterPro" id="IPR027266">
    <property type="entry name" value="TrmE/GcvT-like"/>
</dbReference>
<dbReference type="InterPro" id="IPR006076">
    <property type="entry name" value="FAD-dep_OxRdtase"/>
</dbReference>
<dbReference type="STRING" id="576131.SAMN05444486_102652"/>